<feature type="transmembrane region" description="Helical" evidence="2">
    <location>
        <begin position="479"/>
        <end position="501"/>
    </location>
</feature>
<dbReference type="Pfam" id="PF00963">
    <property type="entry name" value="Cohesin"/>
    <property type="match status" value="1"/>
</dbReference>
<dbReference type="InterPro" id="IPR002102">
    <property type="entry name" value="Cohesin_dom"/>
</dbReference>
<dbReference type="EMBL" id="PFWG01000003">
    <property type="protein sequence ID" value="PJA64157.1"/>
    <property type="molecule type" value="Genomic_DNA"/>
</dbReference>
<dbReference type="Proteomes" id="UP000230941">
    <property type="component" value="Unassembled WGS sequence"/>
</dbReference>
<feature type="domain" description="Cohesin" evidence="3">
    <location>
        <begin position="39"/>
        <end position="145"/>
    </location>
</feature>
<dbReference type="GO" id="GO:0030246">
    <property type="term" value="F:carbohydrate binding"/>
    <property type="evidence" value="ECO:0007669"/>
    <property type="project" value="InterPro"/>
</dbReference>
<accession>A0A2M7YMF7</accession>
<evidence type="ECO:0000256" key="1">
    <source>
        <dbReference type="SAM" id="Coils"/>
    </source>
</evidence>
<keyword evidence="2" id="KW-0812">Transmembrane</keyword>
<keyword evidence="2" id="KW-0472">Membrane</keyword>
<proteinExistence type="predicted"/>
<organism evidence="4 5">
    <name type="scientific">Candidatus Portnoybacteria bacterium CG_4_9_14_3_um_filter_43_11</name>
    <dbReference type="NCBI Taxonomy" id="1974805"/>
    <lineage>
        <taxon>Bacteria</taxon>
        <taxon>Candidatus Portnoyibacteriota</taxon>
    </lineage>
</organism>
<dbReference type="GO" id="GO:0000272">
    <property type="term" value="P:polysaccharide catabolic process"/>
    <property type="evidence" value="ECO:0007669"/>
    <property type="project" value="InterPro"/>
</dbReference>
<protein>
    <recommendedName>
        <fullName evidence="3">Cohesin domain-containing protein</fullName>
    </recommendedName>
</protein>
<dbReference type="InterPro" id="IPR008965">
    <property type="entry name" value="CBM2/CBM3_carb-bd_dom_sf"/>
</dbReference>
<evidence type="ECO:0000313" key="4">
    <source>
        <dbReference type="EMBL" id="PJA64157.1"/>
    </source>
</evidence>
<dbReference type="CDD" id="cd08547">
    <property type="entry name" value="Type_II_cohesin"/>
    <property type="match status" value="1"/>
</dbReference>
<keyword evidence="1" id="KW-0175">Coiled coil</keyword>
<dbReference type="Gene3D" id="2.60.40.10">
    <property type="entry name" value="Immunoglobulins"/>
    <property type="match status" value="1"/>
</dbReference>
<dbReference type="InterPro" id="IPR013783">
    <property type="entry name" value="Ig-like_fold"/>
</dbReference>
<evidence type="ECO:0000313" key="5">
    <source>
        <dbReference type="Proteomes" id="UP000230941"/>
    </source>
</evidence>
<evidence type="ECO:0000259" key="3">
    <source>
        <dbReference type="Pfam" id="PF00963"/>
    </source>
</evidence>
<dbReference type="Gene3D" id="2.60.40.680">
    <property type="match status" value="1"/>
</dbReference>
<keyword evidence="2" id="KW-1133">Transmembrane helix</keyword>
<evidence type="ECO:0000256" key="2">
    <source>
        <dbReference type="SAM" id="Phobius"/>
    </source>
</evidence>
<sequence>MRRVIVLLLIILLSSFWPISPIKAANASLYLSPSTGVYTVGNTFSITVKVNTGGMAINAAEGTLVYSSDKLEVVSLSKSGSIFSLWTTEPIFSNSNGTVEFGGGAPNPGYTGAAGQIITITFKAKINGAAAISFSSGAVLANDGQGTNILGSLGNGSYTLQVGVVTPPAPTPTTVPTAEPTRISAPPAPTITSVIELRPDNWINSNNPEFKWDLTNDITGVSIMLTDKPDSNPGSNSDGLFNSKTYENLADGAYYLHLKLKNNVGWSPITHFKIQIDTQPPHPFEVIVEEGTETDNPQPTLRFETTDDFSGLSFYEVITGEQEVARLNLSDVKHNPYRMRLSLPGRYNIIVKAVDQAGNNTLAMTTINILPIELPIITEYPQSLLPGDILTLKGTSLPEATVLVYVQRRGEEASGQAVESSQDGRWSYTYDRPIEGDIYKVWVQAVDKRGAQSLPSEKITISAQQPIFLRVGEVIVEHLTVAISLLASLALLALIFLYSWWKIRVFAKRLKKETKEAEEALHRAFDALKEEAEEEIKLLNKVKSKRDLTREEKRIKSNLKDNLAIAEKYIEKEIKDIGEIRWKTSIKEWLKKIFK</sequence>
<comment type="caution">
    <text evidence="4">The sequence shown here is derived from an EMBL/GenBank/DDBJ whole genome shotgun (WGS) entry which is preliminary data.</text>
</comment>
<reference evidence="5" key="1">
    <citation type="submission" date="2017-09" db="EMBL/GenBank/DDBJ databases">
        <title>Depth-based differentiation of microbial function through sediment-hosted aquifers and enrichment of novel symbionts in the deep terrestrial subsurface.</title>
        <authorList>
            <person name="Probst A.J."/>
            <person name="Ladd B."/>
            <person name="Jarett J.K."/>
            <person name="Geller-Mcgrath D.E."/>
            <person name="Sieber C.M.K."/>
            <person name="Emerson J.B."/>
            <person name="Anantharaman K."/>
            <person name="Thomas B.C."/>
            <person name="Malmstrom R."/>
            <person name="Stieglmeier M."/>
            <person name="Klingl A."/>
            <person name="Woyke T."/>
            <person name="Ryan C.M."/>
            <person name="Banfield J.F."/>
        </authorList>
    </citation>
    <scope>NUCLEOTIDE SEQUENCE [LARGE SCALE GENOMIC DNA]</scope>
</reference>
<dbReference type="AlphaFoldDB" id="A0A2M7YMF7"/>
<gene>
    <name evidence="4" type="ORF">CO160_00100</name>
</gene>
<dbReference type="SUPFAM" id="SSF49384">
    <property type="entry name" value="Carbohydrate-binding domain"/>
    <property type="match status" value="1"/>
</dbReference>
<feature type="coiled-coil region" evidence="1">
    <location>
        <begin position="507"/>
        <end position="545"/>
    </location>
</feature>
<name>A0A2M7YMF7_9BACT</name>